<evidence type="ECO:0000256" key="2">
    <source>
        <dbReference type="ARBA" id="ARBA00008639"/>
    </source>
</evidence>
<organism evidence="7 8">
    <name type="scientific">Chitinophaga niastensis</name>
    <dbReference type="NCBI Taxonomy" id="536980"/>
    <lineage>
        <taxon>Bacteria</taxon>
        <taxon>Pseudomonadati</taxon>
        <taxon>Bacteroidota</taxon>
        <taxon>Chitinophagia</taxon>
        <taxon>Chitinophagales</taxon>
        <taxon>Chitinophagaceae</taxon>
        <taxon>Chitinophaga</taxon>
    </lineage>
</organism>
<feature type="domain" description="Tryptophan synthase beta chain-like PALP" evidence="6">
    <location>
        <begin position="26"/>
        <end position="282"/>
    </location>
</feature>
<evidence type="ECO:0000313" key="7">
    <source>
        <dbReference type="EMBL" id="PSL47654.1"/>
    </source>
</evidence>
<evidence type="ECO:0000259" key="6">
    <source>
        <dbReference type="Pfam" id="PF00291"/>
    </source>
</evidence>
<dbReference type="PANTHER" id="PTHR43780:SF2">
    <property type="entry name" value="1-AMINOCYCLOPROPANE-1-CARBOXYLATE DEAMINASE-RELATED"/>
    <property type="match status" value="1"/>
</dbReference>
<evidence type="ECO:0000313" key="8">
    <source>
        <dbReference type="Proteomes" id="UP000240971"/>
    </source>
</evidence>
<evidence type="ECO:0000256" key="5">
    <source>
        <dbReference type="PIRSR" id="PIRSR006278-2"/>
    </source>
</evidence>
<comment type="similarity">
    <text evidence="2">Belongs to the ACC deaminase/D-cysteine desulfhydrase family.</text>
</comment>
<keyword evidence="3 5" id="KW-0663">Pyridoxal phosphate</keyword>
<dbReference type="InterPro" id="IPR036052">
    <property type="entry name" value="TrpB-like_PALP_sf"/>
</dbReference>
<dbReference type="SUPFAM" id="SSF53686">
    <property type="entry name" value="Tryptophan synthase beta subunit-like PLP-dependent enzymes"/>
    <property type="match status" value="1"/>
</dbReference>
<dbReference type="AlphaFoldDB" id="A0A2P8HN63"/>
<name>A0A2P8HN63_CHINA</name>
<dbReference type="GO" id="GO:0019148">
    <property type="term" value="F:D-cysteine desulfhydrase activity"/>
    <property type="evidence" value="ECO:0007669"/>
    <property type="project" value="TreeGrafter"/>
</dbReference>
<feature type="modified residue" description="N6-(pyridoxal phosphate)lysine" evidence="5">
    <location>
        <position position="39"/>
    </location>
</feature>
<evidence type="ECO:0000256" key="1">
    <source>
        <dbReference type="ARBA" id="ARBA00001933"/>
    </source>
</evidence>
<dbReference type="PANTHER" id="PTHR43780">
    <property type="entry name" value="1-AMINOCYCLOPROPANE-1-CARBOXYLATE DEAMINASE-RELATED"/>
    <property type="match status" value="1"/>
</dbReference>
<dbReference type="Gene3D" id="3.40.50.1100">
    <property type="match status" value="2"/>
</dbReference>
<dbReference type="InterPro" id="IPR027278">
    <property type="entry name" value="ACCD_DCysDesulf"/>
</dbReference>
<evidence type="ECO:0000256" key="4">
    <source>
        <dbReference type="PIRSR" id="PIRSR006278-1"/>
    </source>
</evidence>
<evidence type="ECO:0000256" key="3">
    <source>
        <dbReference type="ARBA" id="ARBA00022898"/>
    </source>
</evidence>
<dbReference type="PIRSF" id="PIRSF006278">
    <property type="entry name" value="ACCD_DCysDesulf"/>
    <property type="match status" value="1"/>
</dbReference>
<dbReference type="InterPro" id="IPR001926">
    <property type="entry name" value="TrpB-like_PALP"/>
</dbReference>
<dbReference type="Proteomes" id="UP000240971">
    <property type="component" value="Unassembled WGS sequence"/>
</dbReference>
<keyword evidence="8" id="KW-1185">Reference proteome</keyword>
<comment type="caution">
    <text evidence="7">The sequence shown here is derived from an EMBL/GenBank/DDBJ whole genome shotgun (WGS) entry which is preliminary data.</text>
</comment>
<sequence>MISYDNITLASFKTSWLPDTIQAAMLRLDKLHPEISGNKWFKLKYNIAAAKANNDNGIITYGGAYSNHIAATALACKEAGINCMGIIRGEEHHQHMNHTLKMADANGMDLVFVTREEYRNRNSHETREGLYPDYHIIPEGGHNALGAKGCEEILSIFPTSEYTHILCAVGTGTTLAGLINSAAPHQQVVGISVLKGAHYLEKEVADLLKSGQHADWKILHEFHGGGYAKKSPQLIDFINTFYRETGIPTDIIYTGKLILAFSELVQHGYFPNGSKILLIHTGGLQGNLSLTPGVLSF</sequence>
<dbReference type="Pfam" id="PF00291">
    <property type="entry name" value="PALP"/>
    <property type="match status" value="1"/>
</dbReference>
<feature type="active site" description="Nucleophile" evidence="4">
    <location>
        <position position="66"/>
    </location>
</feature>
<comment type="cofactor">
    <cofactor evidence="1">
        <name>pyridoxal 5'-phosphate</name>
        <dbReference type="ChEBI" id="CHEBI:597326"/>
    </cofactor>
</comment>
<gene>
    <name evidence="7" type="ORF">CLV51_102511</name>
</gene>
<dbReference type="OrthoDB" id="9801249at2"/>
<proteinExistence type="inferred from homology"/>
<protein>
    <submittedName>
        <fullName evidence="7">1-aminocyclopropane-1-carboxylate deaminase</fullName>
    </submittedName>
</protein>
<dbReference type="RefSeq" id="WP_106528089.1">
    <property type="nucleotide sequence ID" value="NZ_PYAW01000002.1"/>
</dbReference>
<reference evidence="7 8" key="1">
    <citation type="submission" date="2018-03" db="EMBL/GenBank/DDBJ databases">
        <title>Genomic Encyclopedia of Archaeal and Bacterial Type Strains, Phase II (KMG-II): from individual species to whole genera.</title>
        <authorList>
            <person name="Goeker M."/>
        </authorList>
    </citation>
    <scope>NUCLEOTIDE SEQUENCE [LARGE SCALE GENOMIC DNA]</scope>
    <source>
        <strain evidence="7 8">DSM 24859</strain>
    </source>
</reference>
<accession>A0A2P8HN63</accession>
<dbReference type="EMBL" id="PYAW01000002">
    <property type="protein sequence ID" value="PSL47654.1"/>
    <property type="molecule type" value="Genomic_DNA"/>
</dbReference>